<reference evidence="2 3" key="1">
    <citation type="submission" date="2015-09" db="EMBL/GenBank/DDBJ databases">
        <title>Draft genome of the parasitic nematode Teladorsagia circumcincta isolate WARC Sus (inbred).</title>
        <authorList>
            <person name="Mitreva M."/>
        </authorList>
    </citation>
    <scope>NUCLEOTIDE SEQUENCE [LARGE SCALE GENOMIC DNA]</scope>
    <source>
        <strain evidence="2 3">S</strain>
    </source>
</reference>
<evidence type="ECO:0000313" key="2">
    <source>
        <dbReference type="EMBL" id="PIO72009.1"/>
    </source>
</evidence>
<evidence type="ECO:0000313" key="3">
    <source>
        <dbReference type="Proteomes" id="UP000230423"/>
    </source>
</evidence>
<organism evidence="2 3">
    <name type="scientific">Teladorsagia circumcincta</name>
    <name type="common">Brown stomach worm</name>
    <name type="synonym">Ostertagia circumcincta</name>
    <dbReference type="NCBI Taxonomy" id="45464"/>
    <lineage>
        <taxon>Eukaryota</taxon>
        <taxon>Metazoa</taxon>
        <taxon>Ecdysozoa</taxon>
        <taxon>Nematoda</taxon>
        <taxon>Chromadorea</taxon>
        <taxon>Rhabditida</taxon>
        <taxon>Rhabditina</taxon>
        <taxon>Rhabditomorpha</taxon>
        <taxon>Strongyloidea</taxon>
        <taxon>Trichostrongylidae</taxon>
        <taxon>Teladorsagia</taxon>
    </lineage>
</organism>
<dbReference type="AlphaFoldDB" id="A0A2G9UNY1"/>
<keyword evidence="1" id="KW-0732">Signal</keyword>
<dbReference type="EMBL" id="KZ345795">
    <property type="protein sequence ID" value="PIO72009.1"/>
    <property type="molecule type" value="Genomic_DNA"/>
</dbReference>
<sequence>MRLLLLFTLLFAAVHADWWDSFTDTIASGLTSMASWVKETASPAIRTTFNDAKEKLQDPETHRVIQDWVSEKAGDVKEFAEKEVVPELKKVYDAAKAAATSRSVDVPED</sequence>
<dbReference type="OrthoDB" id="5811174at2759"/>
<protein>
    <recommendedName>
        <fullName evidence="4">SXP/RAL-2 family protein Ani s 5-like cation-binding domain-containing protein</fullName>
    </recommendedName>
</protein>
<feature type="signal peptide" evidence="1">
    <location>
        <begin position="1"/>
        <end position="16"/>
    </location>
</feature>
<gene>
    <name evidence="2" type="ORF">TELCIR_06080</name>
</gene>
<feature type="chain" id="PRO_5013843032" description="SXP/RAL-2 family protein Ani s 5-like cation-binding domain-containing protein" evidence="1">
    <location>
        <begin position="17"/>
        <end position="109"/>
    </location>
</feature>
<proteinExistence type="predicted"/>
<name>A0A2G9UNY1_TELCI</name>
<keyword evidence="3" id="KW-1185">Reference proteome</keyword>
<accession>A0A2G9UNY1</accession>
<evidence type="ECO:0000256" key="1">
    <source>
        <dbReference type="SAM" id="SignalP"/>
    </source>
</evidence>
<dbReference type="Proteomes" id="UP000230423">
    <property type="component" value="Unassembled WGS sequence"/>
</dbReference>
<evidence type="ECO:0008006" key="4">
    <source>
        <dbReference type="Google" id="ProtNLM"/>
    </source>
</evidence>